<feature type="transmembrane region" description="Helical" evidence="5">
    <location>
        <begin position="40"/>
        <end position="60"/>
    </location>
</feature>
<keyword evidence="2 5" id="KW-0812">Transmembrane</keyword>
<dbReference type="CDD" id="cd17323">
    <property type="entry name" value="MFS_Tpo1_MDR_like"/>
    <property type="match status" value="1"/>
</dbReference>
<dbReference type="PROSITE" id="PS50850">
    <property type="entry name" value="MFS"/>
    <property type="match status" value="1"/>
</dbReference>
<accession>A0A3F3PVG1</accession>
<feature type="transmembrane region" description="Helical" evidence="5">
    <location>
        <begin position="444"/>
        <end position="464"/>
    </location>
</feature>
<dbReference type="PANTHER" id="PTHR23502">
    <property type="entry name" value="MAJOR FACILITATOR SUPERFAMILY"/>
    <property type="match status" value="1"/>
</dbReference>
<feature type="transmembrane region" description="Helical" evidence="5">
    <location>
        <begin position="305"/>
        <end position="328"/>
    </location>
</feature>
<evidence type="ECO:0000256" key="4">
    <source>
        <dbReference type="ARBA" id="ARBA00023136"/>
    </source>
</evidence>
<evidence type="ECO:0000256" key="2">
    <source>
        <dbReference type="ARBA" id="ARBA00022692"/>
    </source>
</evidence>
<feature type="transmembrane region" description="Helical" evidence="5">
    <location>
        <begin position="415"/>
        <end position="438"/>
    </location>
</feature>
<dbReference type="Gene3D" id="1.20.1250.20">
    <property type="entry name" value="MFS general substrate transporter like domains"/>
    <property type="match status" value="1"/>
</dbReference>
<feature type="transmembrane region" description="Helical" evidence="5">
    <location>
        <begin position="107"/>
        <end position="125"/>
    </location>
</feature>
<dbReference type="PANTHER" id="PTHR23502:SF38">
    <property type="entry name" value="POLYAMINE TRANSPORTER 4"/>
    <property type="match status" value="1"/>
</dbReference>
<gene>
    <name evidence="7" type="ORF">BDQ94DRAFT_161070</name>
</gene>
<comment type="subcellular location">
    <subcellularLocation>
        <location evidence="1">Membrane</location>
        <topology evidence="1">Multi-pass membrane protein</topology>
    </subcellularLocation>
</comment>
<feature type="transmembrane region" description="Helical" evidence="5">
    <location>
        <begin position="381"/>
        <end position="403"/>
    </location>
</feature>
<dbReference type="Proteomes" id="UP000253729">
    <property type="component" value="Unassembled WGS sequence"/>
</dbReference>
<feature type="domain" description="Major facilitator superfamily (MFS) profile" evidence="6">
    <location>
        <begin position="42"/>
        <end position="472"/>
    </location>
</feature>
<feature type="transmembrane region" description="Helical" evidence="5">
    <location>
        <begin position="167"/>
        <end position="190"/>
    </location>
</feature>
<dbReference type="STRING" id="1341132.A0A3F3PVG1"/>
<evidence type="ECO:0000256" key="1">
    <source>
        <dbReference type="ARBA" id="ARBA00004141"/>
    </source>
</evidence>
<name>A0A3F3PVG1_9EURO</name>
<dbReference type="GO" id="GO:0015606">
    <property type="term" value="F:spermidine transmembrane transporter activity"/>
    <property type="evidence" value="ECO:0007669"/>
    <property type="project" value="TreeGrafter"/>
</dbReference>
<feature type="transmembrane region" description="Helical" evidence="5">
    <location>
        <begin position="196"/>
        <end position="215"/>
    </location>
</feature>
<evidence type="ECO:0000313" key="7">
    <source>
        <dbReference type="EMBL" id="RDH30889.1"/>
    </source>
</evidence>
<evidence type="ECO:0000256" key="5">
    <source>
        <dbReference type="SAM" id="Phobius"/>
    </source>
</evidence>
<dbReference type="AlphaFoldDB" id="A0A3F3PVG1"/>
<evidence type="ECO:0000256" key="3">
    <source>
        <dbReference type="ARBA" id="ARBA00022989"/>
    </source>
</evidence>
<protein>
    <submittedName>
        <fullName evidence="7">Major facilitator superfamily domain-containing protein</fullName>
    </submittedName>
</protein>
<keyword evidence="8" id="KW-1185">Reference proteome</keyword>
<proteinExistence type="predicted"/>
<dbReference type="GO" id="GO:0000297">
    <property type="term" value="F:spermine transmembrane transporter activity"/>
    <property type="evidence" value="ECO:0007669"/>
    <property type="project" value="TreeGrafter"/>
</dbReference>
<feature type="transmembrane region" description="Helical" evidence="5">
    <location>
        <begin position="137"/>
        <end position="155"/>
    </location>
</feature>
<dbReference type="EMBL" id="KZ852058">
    <property type="protein sequence ID" value="RDH30889.1"/>
    <property type="molecule type" value="Genomic_DNA"/>
</dbReference>
<sequence>MRSSSSDISEPKTVALPSSSLPLWDDDPANAQNWGRFKKIYNTAVPSLLCLLISFALAIYSPSHSHVQEAFHTSTTKSLVPFAMYVYGLAFGPMIAAPISETYGRRFIYLVMTPIAMFFILGAGFAHNLATLAVCRLLAGMFISAPLAVGAGTIMDVWSGQATGRGVTLLMTTAFLGPAIGSLIGGWIAQYKDWRWSQWTTLFLGAAFWIFSMGAQESYAQPLIRRRAAKLGLPVPPSPIPPGVAGIQMMLTVTLARPVYMIFTEPIVSLCSMYSSLNFSVLFCFLACVPLVYTDVYGFTPGQCGLVFIALALGCLLGSVGLLVADHYTMARHLRLHPGGGIAPPPERVLWAAMIGGPLMPVALFWFAWTSTSHVHWMSSIVAIGLFGCSNIMVFVSTALYLTRVYGAKFGASALAANGLLRYGIGGSFPLFTVAMYHNLGYSWASSLLGFLAAAFAPLPWLFFRLGSRIRAHSAYAATRIQ</sequence>
<dbReference type="Pfam" id="PF07690">
    <property type="entry name" value="MFS_1"/>
    <property type="match status" value="1"/>
</dbReference>
<dbReference type="InterPro" id="IPR020846">
    <property type="entry name" value="MFS_dom"/>
</dbReference>
<keyword evidence="4 5" id="KW-0472">Membrane</keyword>
<organism evidence="7 8">
    <name type="scientific">Aspergillus welwitschiae</name>
    <dbReference type="NCBI Taxonomy" id="1341132"/>
    <lineage>
        <taxon>Eukaryota</taxon>
        <taxon>Fungi</taxon>
        <taxon>Dikarya</taxon>
        <taxon>Ascomycota</taxon>
        <taxon>Pezizomycotina</taxon>
        <taxon>Eurotiomycetes</taxon>
        <taxon>Eurotiomycetidae</taxon>
        <taxon>Eurotiales</taxon>
        <taxon>Aspergillaceae</taxon>
        <taxon>Aspergillus</taxon>
        <taxon>Aspergillus subgen. Circumdati</taxon>
    </lineage>
</organism>
<dbReference type="InterPro" id="IPR036259">
    <property type="entry name" value="MFS_trans_sf"/>
</dbReference>
<reference evidence="7 8" key="1">
    <citation type="submission" date="2018-07" db="EMBL/GenBank/DDBJ databases">
        <title>The genomes of Aspergillus section Nigri reveals drivers in fungal speciation.</title>
        <authorList>
            <consortium name="DOE Joint Genome Institute"/>
            <person name="Vesth T.C."/>
            <person name="Nybo J."/>
            <person name="Theobald S."/>
            <person name="Brandl J."/>
            <person name="Frisvad J.C."/>
            <person name="Nielsen K.F."/>
            <person name="Lyhne E.K."/>
            <person name="Kogle M.E."/>
            <person name="Kuo A."/>
            <person name="Riley R."/>
            <person name="Clum A."/>
            <person name="Nolan M."/>
            <person name="Lipzen A."/>
            <person name="Salamov A."/>
            <person name="Henrissat B."/>
            <person name="Wiebenga A."/>
            <person name="De vries R.P."/>
            <person name="Grigoriev I.V."/>
            <person name="Mortensen U.H."/>
            <person name="Andersen M.R."/>
            <person name="Baker S.E."/>
        </authorList>
    </citation>
    <scope>NUCLEOTIDE SEQUENCE [LARGE SCALE GENOMIC DNA]</scope>
    <source>
        <strain evidence="7 8">CBS 139.54b</strain>
    </source>
</reference>
<dbReference type="SUPFAM" id="SSF103473">
    <property type="entry name" value="MFS general substrate transporter"/>
    <property type="match status" value="1"/>
</dbReference>
<evidence type="ECO:0000259" key="6">
    <source>
        <dbReference type="PROSITE" id="PS50850"/>
    </source>
</evidence>
<dbReference type="GeneID" id="38137667"/>
<feature type="transmembrane region" description="Helical" evidence="5">
    <location>
        <begin position="267"/>
        <end position="293"/>
    </location>
</feature>
<keyword evidence="3 5" id="KW-1133">Transmembrane helix</keyword>
<feature type="transmembrane region" description="Helical" evidence="5">
    <location>
        <begin position="349"/>
        <end position="369"/>
    </location>
</feature>
<evidence type="ECO:0000313" key="8">
    <source>
        <dbReference type="Proteomes" id="UP000253729"/>
    </source>
</evidence>
<dbReference type="InterPro" id="IPR011701">
    <property type="entry name" value="MFS"/>
</dbReference>
<feature type="transmembrane region" description="Helical" evidence="5">
    <location>
        <begin position="80"/>
        <end position="100"/>
    </location>
</feature>
<dbReference type="RefSeq" id="XP_026623911.1">
    <property type="nucleotide sequence ID" value="XM_026769311.1"/>
</dbReference>
<dbReference type="GO" id="GO:0005886">
    <property type="term" value="C:plasma membrane"/>
    <property type="evidence" value="ECO:0007669"/>
    <property type="project" value="TreeGrafter"/>
</dbReference>